<organism evidence="2 3">
    <name type="scientific">Cereibacter sphaeroides</name>
    <name type="common">Rhodobacter sphaeroides</name>
    <dbReference type="NCBI Taxonomy" id="1063"/>
    <lineage>
        <taxon>Bacteria</taxon>
        <taxon>Pseudomonadati</taxon>
        <taxon>Pseudomonadota</taxon>
        <taxon>Alphaproteobacteria</taxon>
        <taxon>Rhodobacterales</taxon>
        <taxon>Paracoccaceae</taxon>
        <taxon>Cereibacter</taxon>
    </lineage>
</organism>
<comment type="caution">
    <text evidence="2">The sequence shown here is derived from an EMBL/GenBank/DDBJ whole genome shotgun (WGS) entry which is preliminary data.</text>
</comment>
<dbReference type="AlphaFoldDB" id="A0AAX1UF03"/>
<evidence type="ECO:0000313" key="2">
    <source>
        <dbReference type="EMBL" id="RHZ90905.1"/>
    </source>
</evidence>
<feature type="chain" id="PRO_5043421308" evidence="1">
    <location>
        <begin position="21"/>
        <end position="202"/>
    </location>
</feature>
<name>A0AAX1UF03_CERSP</name>
<evidence type="ECO:0000313" key="3">
    <source>
        <dbReference type="Proteomes" id="UP000266305"/>
    </source>
</evidence>
<protein>
    <submittedName>
        <fullName evidence="2">Uncharacterized protein</fullName>
    </submittedName>
</protein>
<sequence length="202" mass="22011">MFRLKVALTLLALGATTAGAETITDPDAIAARLKFWATDPGDPVYYGEVRTVSKATRRIGGHYQCLALAFIKYENGVFHYAHKMWSKASDGSCHYDDVTSRKVGNHGACVKDSEAGFGRAIGTARMTKANIDYANSRFRTVDTNTRRVGETASCIPPKGATAGLYSISISDGRLRVITTRPLDYEVNMQVQDGKRPPTAPVF</sequence>
<proteinExistence type="predicted"/>
<feature type="signal peptide" evidence="1">
    <location>
        <begin position="1"/>
        <end position="20"/>
    </location>
</feature>
<reference evidence="2 3" key="1">
    <citation type="submission" date="2018-08" db="EMBL/GenBank/DDBJ databases">
        <title>Draft genome sequence of Rhodobacter sphaeroides FY.</title>
        <authorList>
            <person name="Rayyan A."/>
            <person name="Meyer T.E."/>
            <person name="Kyndt J.A."/>
        </authorList>
    </citation>
    <scope>NUCLEOTIDE SEQUENCE [LARGE SCALE GENOMIC DNA]</scope>
    <source>
        <strain evidence="2 3">FY</strain>
    </source>
</reference>
<dbReference type="EMBL" id="QWGP01000043">
    <property type="protein sequence ID" value="RHZ90905.1"/>
    <property type="molecule type" value="Genomic_DNA"/>
</dbReference>
<evidence type="ECO:0000256" key="1">
    <source>
        <dbReference type="SAM" id="SignalP"/>
    </source>
</evidence>
<accession>A0AAX1UF03</accession>
<gene>
    <name evidence="2" type="ORF">D1114_21790</name>
</gene>
<dbReference type="Proteomes" id="UP000266305">
    <property type="component" value="Unassembled WGS sequence"/>
</dbReference>
<keyword evidence="1" id="KW-0732">Signal</keyword>
<dbReference type="RefSeq" id="WP_011842511.1">
    <property type="nucleotide sequence ID" value="NZ_BJXO01000019.1"/>
</dbReference>